<dbReference type="Proteomes" id="UP000652761">
    <property type="component" value="Unassembled WGS sequence"/>
</dbReference>
<protein>
    <submittedName>
        <fullName evidence="1">Uncharacterized protein</fullName>
    </submittedName>
</protein>
<accession>A0A843XDD6</accession>
<evidence type="ECO:0000313" key="2">
    <source>
        <dbReference type="Proteomes" id="UP000652761"/>
    </source>
</evidence>
<keyword evidence="2" id="KW-1185">Reference proteome</keyword>
<gene>
    <name evidence="1" type="ORF">Taro_050272</name>
</gene>
<comment type="caution">
    <text evidence="1">The sequence shown here is derived from an EMBL/GenBank/DDBJ whole genome shotgun (WGS) entry which is preliminary data.</text>
</comment>
<dbReference type="OrthoDB" id="271433at2759"/>
<reference evidence="1" key="1">
    <citation type="submission" date="2017-07" db="EMBL/GenBank/DDBJ databases">
        <title>Taro Niue Genome Assembly and Annotation.</title>
        <authorList>
            <person name="Atibalentja N."/>
            <person name="Keating K."/>
            <person name="Fields C.J."/>
        </authorList>
    </citation>
    <scope>NUCLEOTIDE SEQUENCE</scope>
    <source>
        <strain evidence="1">Niue_2</strain>
        <tissue evidence="1">Leaf</tissue>
    </source>
</reference>
<dbReference type="AlphaFoldDB" id="A0A843XDD6"/>
<proteinExistence type="predicted"/>
<dbReference type="EMBL" id="NMUH01007457">
    <property type="protein sequence ID" value="MQM17302.1"/>
    <property type="molecule type" value="Genomic_DNA"/>
</dbReference>
<name>A0A843XDD6_COLES</name>
<evidence type="ECO:0000313" key="1">
    <source>
        <dbReference type="EMBL" id="MQM17302.1"/>
    </source>
</evidence>
<sequence length="275" mass="30739">MDRILARELPTRDHTQGAPVLRTYVNSSSTQQQDHDDLLRLEDPTDLRERASPSCWFSSFLRSDGLFKRREGGGEGPGTRQLRAFGGEQREERLPLLPPAAQVMAKGSGSVQALYELCRKTFGPSGATASPQAIRKLSALMGSLDYPVHPSFGVHTFLFIVCMAWTGASKAPTSANYFAMETVADTIGPEDVGLSGTNLDDERGHGFFGRENLYSSRTARWALPITYLHIYECESFTIGPNLKLNKVKAPYFVLLLHFQKRKQRKTENKRENARK</sequence>
<organism evidence="1 2">
    <name type="scientific">Colocasia esculenta</name>
    <name type="common">Wild taro</name>
    <name type="synonym">Arum esculentum</name>
    <dbReference type="NCBI Taxonomy" id="4460"/>
    <lineage>
        <taxon>Eukaryota</taxon>
        <taxon>Viridiplantae</taxon>
        <taxon>Streptophyta</taxon>
        <taxon>Embryophyta</taxon>
        <taxon>Tracheophyta</taxon>
        <taxon>Spermatophyta</taxon>
        <taxon>Magnoliopsida</taxon>
        <taxon>Liliopsida</taxon>
        <taxon>Araceae</taxon>
        <taxon>Aroideae</taxon>
        <taxon>Colocasieae</taxon>
        <taxon>Colocasia</taxon>
    </lineage>
</organism>